<dbReference type="GO" id="GO:0016020">
    <property type="term" value="C:membrane"/>
    <property type="evidence" value="ECO:0007669"/>
    <property type="project" value="GOC"/>
</dbReference>
<dbReference type="UniPathway" id="UPA00359">
    <property type="reaction ID" value="UER00478"/>
</dbReference>
<dbReference type="InterPro" id="IPR020568">
    <property type="entry name" value="Ribosomal_Su5_D2-typ_SF"/>
</dbReference>
<dbReference type="Pfam" id="PF03331">
    <property type="entry name" value="LpxC"/>
    <property type="match status" value="1"/>
</dbReference>
<protein>
    <recommendedName>
        <fullName evidence="4 12">UDP-3-O-acyl-N-acetylglucosamine deacetylase</fullName>
        <shortName evidence="12">UDP-3-O-acyl-GlcNAc deacetylase</shortName>
        <ecNumber evidence="4 12">3.5.1.108</ecNumber>
    </recommendedName>
    <alternativeName>
        <fullName evidence="12">UDP-3-O-[R-3-hydroxymyristoyl]-N-acetylglucosamine deacetylase</fullName>
    </alternativeName>
</protein>
<evidence type="ECO:0000256" key="6">
    <source>
        <dbReference type="ARBA" id="ARBA00022556"/>
    </source>
</evidence>
<keyword evidence="5 12" id="KW-0444">Lipid biosynthesis</keyword>
<evidence type="ECO:0000256" key="1">
    <source>
        <dbReference type="ARBA" id="ARBA00001947"/>
    </source>
</evidence>
<comment type="function">
    <text evidence="2 12">Catalyzes the hydrolysis of UDP-3-O-myristoyl-N-acetylglucosamine to form UDP-3-O-myristoylglucosamine and acetate, the committed step in lipid A biosynthesis.</text>
</comment>
<evidence type="ECO:0000313" key="13">
    <source>
        <dbReference type="EMBL" id="CDG39207.1"/>
    </source>
</evidence>
<dbReference type="GO" id="GO:0103117">
    <property type="term" value="F:UDP-3-O-acyl-N-acetylglucosamine deacetylase activity"/>
    <property type="evidence" value="ECO:0007669"/>
    <property type="project" value="UniProtKB-UniRule"/>
</dbReference>
<reference evidence="13 14" key="2">
    <citation type="journal article" date="2014" name="PLoS ONE">
        <title>Evolution of mitochondria reconstructed from the energy metabolism of living bacteria.</title>
        <authorList>
            <person name="Degli Esposti M."/>
            <person name="Chouaia B."/>
            <person name="Comandatore F."/>
            <person name="Crotti E."/>
            <person name="Sassera D."/>
            <person name="Lievens P.M."/>
            <person name="Daffonchio D."/>
            <person name="Bandi C."/>
        </authorList>
    </citation>
    <scope>NUCLEOTIDE SEQUENCE [LARGE SCALE GENOMIC DNA]</scope>
    <source>
        <strain evidence="13 14">SF2.1</strain>
    </source>
</reference>
<dbReference type="GO" id="GO:0009245">
    <property type="term" value="P:lipid A biosynthetic process"/>
    <property type="evidence" value="ECO:0007669"/>
    <property type="project" value="UniProtKB-UniRule"/>
</dbReference>
<dbReference type="InterPro" id="IPR015870">
    <property type="entry name" value="UDP-acyl_N-AcGlcN_deAcase_N"/>
</dbReference>
<feature type="active site" description="Proton donor" evidence="12">
    <location>
        <position position="301"/>
    </location>
</feature>
<dbReference type="GO" id="GO:0046872">
    <property type="term" value="F:metal ion binding"/>
    <property type="evidence" value="ECO:0007669"/>
    <property type="project" value="UniProtKB-KW"/>
</dbReference>
<keyword evidence="8 12" id="KW-0378">Hydrolase</keyword>
<comment type="cofactor">
    <cofactor evidence="1 12">
        <name>Zn(2+)</name>
        <dbReference type="ChEBI" id="CHEBI:29105"/>
    </cofactor>
</comment>
<keyword evidence="9 12" id="KW-0862">Zinc</keyword>
<dbReference type="AlphaFoldDB" id="A0A060QK43"/>
<keyword evidence="10 12" id="KW-0443">Lipid metabolism</keyword>
<reference evidence="13 14" key="1">
    <citation type="journal article" date="2014" name="Genome Biol. Evol.">
        <title>Acetic acid bacteria genomes reveal functional traits for adaptation to life in insect guts.</title>
        <authorList>
            <person name="Chouaia B."/>
            <person name="Gaiarsa S."/>
            <person name="Crotti E."/>
            <person name="Comandatore F."/>
            <person name="Degli Esposti M."/>
            <person name="Ricci I."/>
            <person name="Alma A."/>
            <person name="Favia G."/>
            <person name="Bandi C."/>
            <person name="Daffonchio D."/>
        </authorList>
    </citation>
    <scope>NUCLEOTIDE SEQUENCE [LARGE SCALE GENOMIC DNA]</scope>
    <source>
        <strain evidence="13 14">SF2.1</strain>
    </source>
</reference>
<sequence length="335" mass="36540">MQITAETPFKASIVPPSVFKNSADFLSPFSTNAQTVLQCTLKQPITCVGIGLHSGHQVRMTLRPAPVNHGIVFRRSDLPDALPIPARYDNVVCTRLSTVIARADAPDIRVATIEHLMAALHANGIDNALIDIDGPETPVLDGSAAEFDFLIQCAGKTEQDVARVVIEVLRTVRVEDDNGAFAELRPARAGFVLAMSIDFTAGAIGHQRHAMPFTLDRFRQEVGYCRTFVERKEIETLQKMGLARGGSLHNAIVVEGDTVLNPCGLRHPKEFVRHKLMDAVGDLYLAGHTLKAGFMGHKSGHGLNNRLLRSLFSSGENWRLAGQTARNRSEIHAAA</sequence>
<keyword evidence="6 12" id="KW-0441">Lipid A biosynthesis</keyword>
<proteinExistence type="inferred from homology"/>
<dbReference type="Proteomes" id="UP000027583">
    <property type="component" value="Unassembled WGS sequence"/>
</dbReference>
<name>A0A060QK43_9PROT</name>
<feature type="binding site" evidence="12">
    <location>
        <position position="274"/>
    </location>
    <ligand>
        <name>Zn(2+)</name>
        <dbReference type="ChEBI" id="CHEBI:29105"/>
    </ligand>
</feature>
<comment type="similarity">
    <text evidence="12">Belongs to the LpxC family.</text>
</comment>
<evidence type="ECO:0000256" key="4">
    <source>
        <dbReference type="ARBA" id="ARBA00012745"/>
    </source>
</evidence>
<dbReference type="NCBIfam" id="TIGR00325">
    <property type="entry name" value="lpxC"/>
    <property type="match status" value="1"/>
</dbReference>
<evidence type="ECO:0000256" key="12">
    <source>
        <dbReference type="HAMAP-Rule" id="MF_00388"/>
    </source>
</evidence>
<dbReference type="Gene3D" id="3.30.1700.10">
    <property type="entry name" value="lpxc deacetylase, domain 2"/>
    <property type="match status" value="1"/>
</dbReference>
<dbReference type="InterPro" id="IPR004463">
    <property type="entry name" value="UDP-acyl_GlcNac_deAcase"/>
</dbReference>
<evidence type="ECO:0000256" key="10">
    <source>
        <dbReference type="ARBA" id="ARBA00023098"/>
    </source>
</evidence>
<dbReference type="EC" id="3.5.1.108" evidence="4 12"/>
<accession>A0A060QK43</accession>
<comment type="pathway">
    <text evidence="3 12">Glycolipid biosynthesis; lipid IV(A) biosynthesis; lipid IV(A) from (3R)-3-hydroxytetradecanoyl-[acyl-carrier-protein] and UDP-N-acetyl-alpha-D-glucosamine: step 2/6.</text>
</comment>
<dbReference type="SUPFAM" id="SSF54211">
    <property type="entry name" value="Ribosomal protein S5 domain 2-like"/>
    <property type="match status" value="2"/>
</dbReference>
<feature type="binding site" evidence="12">
    <location>
        <position position="115"/>
    </location>
    <ligand>
        <name>Zn(2+)</name>
        <dbReference type="ChEBI" id="CHEBI:29105"/>
    </ligand>
</feature>
<evidence type="ECO:0000256" key="7">
    <source>
        <dbReference type="ARBA" id="ARBA00022723"/>
    </source>
</evidence>
<dbReference type="InterPro" id="IPR011334">
    <property type="entry name" value="UDP-acyl_GlcNac_deAcase_C"/>
</dbReference>
<organism evidence="13 14">
    <name type="scientific">Asaia bogorensis</name>
    <dbReference type="NCBI Taxonomy" id="91915"/>
    <lineage>
        <taxon>Bacteria</taxon>
        <taxon>Pseudomonadati</taxon>
        <taxon>Pseudomonadota</taxon>
        <taxon>Alphaproteobacteria</taxon>
        <taxon>Acetobacterales</taxon>
        <taxon>Acetobacteraceae</taxon>
        <taxon>Asaia</taxon>
    </lineage>
</organism>
<dbReference type="EMBL" id="CBLX010000009">
    <property type="protein sequence ID" value="CDG39207.1"/>
    <property type="molecule type" value="Genomic_DNA"/>
</dbReference>
<evidence type="ECO:0000256" key="2">
    <source>
        <dbReference type="ARBA" id="ARBA00002923"/>
    </source>
</evidence>
<gene>
    <name evidence="12" type="primary">lpxC</name>
    <name evidence="13" type="ORF">ASAP_1162</name>
</gene>
<evidence type="ECO:0000256" key="3">
    <source>
        <dbReference type="ARBA" id="ARBA00005002"/>
    </source>
</evidence>
<dbReference type="PANTHER" id="PTHR33694:SF1">
    <property type="entry name" value="UDP-3-O-ACYL-N-ACETYLGLUCOSAMINE DEACETYLASE 1, MITOCHONDRIAL-RELATED"/>
    <property type="match status" value="1"/>
</dbReference>
<dbReference type="HAMAP" id="MF_00388">
    <property type="entry name" value="LpxC"/>
    <property type="match status" value="1"/>
</dbReference>
<evidence type="ECO:0000256" key="8">
    <source>
        <dbReference type="ARBA" id="ARBA00022801"/>
    </source>
</evidence>
<dbReference type="PANTHER" id="PTHR33694">
    <property type="entry name" value="UDP-3-O-ACYL-N-ACETYLGLUCOSAMINE DEACETYLASE 1, MITOCHONDRIAL-RELATED"/>
    <property type="match status" value="1"/>
</dbReference>
<evidence type="ECO:0000256" key="9">
    <source>
        <dbReference type="ARBA" id="ARBA00022833"/>
    </source>
</evidence>
<evidence type="ECO:0000313" key="14">
    <source>
        <dbReference type="Proteomes" id="UP000027583"/>
    </source>
</evidence>
<evidence type="ECO:0000256" key="5">
    <source>
        <dbReference type="ARBA" id="ARBA00022516"/>
    </source>
</evidence>
<evidence type="ECO:0000256" key="11">
    <source>
        <dbReference type="ARBA" id="ARBA00024535"/>
    </source>
</evidence>
<dbReference type="Gene3D" id="3.30.230.20">
    <property type="entry name" value="lpxc deacetylase, domain 1"/>
    <property type="match status" value="1"/>
</dbReference>
<comment type="catalytic activity">
    <reaction evidence="11 12">
        <text>a UDP-3-O-[(3R)-3-hydroxyacyl]-N-acetyl-alpha-D-glucosamine + H2O = a UDP-3-O-[(3R)-3-hydroxyacyl]-alpha-D-glucosamine + acetate</text>
        <dbReference type="Rhea" id="RHEA:67816"/>
        <dbReference type="ChEBI" id="CHEBI:15377"/>
        <dbReference type="ChEBI" id="CHEBI:30089"/>
        <dbReference type="ChEBI" id="CHEBI:137740"/>
        <dbReference type="ChEBI" id="CHEBI:173225"/>
        <dbReference type="EC" id="3.5.1.108"/>
    </reaction>
</comment>
<dbReference type="eggNOG" id="COG0774">
    <property type="taxonomic scope" value="Bacteria"/>
</dbReference>
<comment type="caution">
    <text evidence="13">The sequence shown here is derived from an EMBL/GenBank/DDBJ whole genome shotgun (WGS) entry which is preliminary data.</text>
</comment>
<dbReference type="RefSeq" id="WP_081866797.1">
    <property type="nucleotide sequence ID" value="NZ_CBLX010000009.1"/>
</dbReference>
<feature type="binding site" evidence="12">
    <location>
        <position position="278"/>
    </location>
    <ligand>
        <name>Zn(2+)</name>
        <dbReference type="ChEBI" id="CHEBI:29105"/>
    </ligand>
</feature>
<keyword evidence="7 12" id="KW-0479">Metal-binding</keyword>